<gene>
    <name evidence="7" type="ORF">ABN611_25910</name>
</gene>
<dbReference type="InterPro" id="IPR001525">
    <property type="entry name" value="C5_MeTfrase"/>
</dbReference>
<sequence length="367" mass="39707">MTRGVPAKVDMVDLFAGPGGLDVAARWLGVSALGIEWDTNACATRVMAGLATEKGDVRDHTPKEYSGARILAGGPPCQTYTVAGTGDGRRALKLVVRAAESMASGEDPETVLTTVDERTRLVLEPLRWALEAYRAGEPYQAVVLEQVPAVLPVWQTVRAVLIGIGYRCECGILRTEQFGVPQTRRRAILIARLGAEATLPAPTHRPFRRDVPRDEGDATLRPWRTMHEALAHDRPEPFTVVSNYGTGGDPKNRGRRTSDQPAFTVTGKVSRNRVKTAGGGYDRFTPAEAGMLQTFPRDYPWSGRDIAQQIGNAIPPRLAVHVLASALGRTVNEESLDEAITRSWSDARPDSPVVVSTPNVGAATTLI</sequence>
<keyword evidence="5" id="KW-0680">Restriction system</keyword>
<dbReference type="GO" id="GO:0044027">
    <property type="term" value="P:negative regulation of gene expression via chromosomal CpG island methylation"/>
    <property type="evidence" value="ECO:0007669"/>
    <property type="project" value="TreeGrafter"/>
</dbReference>
<evidence type="ECO:0000256" key="6">
    <source>
        <dbReference type="PROSITE-ProRule" id="PRU01016"/>
    </source>
</evidence>
<reference evidence="7" key="1">
    <citation type="submission" date="2024-06" db="EMBL/GenBank/DDBJ databases">
        <title>Kribbella sp. strain HUAS MG21 genome sequences.</title>
        <authorList>
            <person name="Mo P."/>
        </authorList>
    </citation>
    <scope>NUCLEOTIDE SEQUENCE</scope>
    <source>
        <strain evidence="7">HUAS MG21</strain>
    </source>
</reference>
<dbReference type="PANTHER" id="PTHR10629">
    <property type="entry name" value="CYTOSINE-SPECIFIC METHYLTRANSFERASE"/>
    <property type="match status" value="1"/>
</dbReference>
<dbReference type="InterPro" id="IPR029063">
    <property type="entry name" value="SAM-dependent_MTases_sf"/>
</dbReference>
<dbReference type="PROSITE" id="PS51679">
    <property type="entry name" value="SAM_MT_C5"/>
    <property type="match status" value="1"/>
</dbReference>
<dbReference type="GO" id="GO:0032259">
    <property type="term" value="P:methylation"/>
    <property type="evidence" value="ECO:0007669"/>
    <property type="project" value="UniProtKB-KW"/>
</dbReference>
<evidence type="ECO:0000256" key="2">
    <source>
        <dbReference type="ARBA" id="ARBA00022603"/>
    </source>
</evidence>
<dbReference type="GO" id="GO:0003677">
    <property type="term" value="F:DNA binding"/>
    <property type="evidence" value="ECO:0007669"/>
    <property type="project" value="TreeGrafter"/>
</dbReference>
<comment type="similarity">
    <text evidence="6">Belongs to the class I-like SAM-binding methyltransferase superfamily. C5-methyltransferase family.</text>
</comment>
<evidence type="ECO:0000256" key="1">
    <source>
        <dbReference type="ARBA" id="ARBA00011975"/>
    </source>
</evidence>
<dbReference type="GO" id="GO:0009307">
    <property type="term" value="P:DNA restriction-modification system"/>
    <property type="evidence" value="ECO:0007669"/>
    <property type="project" value="UniProtKB-KW"/>
</dbReference>
<dbReference type="Gene3D" id="3.90.120.10">
    <property type="entry name" value="DNA Methylase, subunit A, domain 2"/>
    <property type="match status" value="1"/>
</dbReference>
<dbReference type="Gene3D" id="3.40.50.150">
    <property type="entry name" value="Vaccinia Virus protein VP39"/>
    <property type="match status" value="1"/>
</dbReference>
<dbReference type="EC" id="2.1.1.37" evidence="1"/>
<dbReference type="EMBL" id="CP158165">
    <property type="protein sequence ID" value="XBV21988.1"/>
    <property type="molecule type" value="Genomic_DNA"/>
</dbReference>
<protein>
    <recommendedName>
        <fullName evidence="1">DNA (cytosine-5-)-methyltransferase</fullName>
        <ecNumber evidence="1">2.1.1.37</ecNumber>
    </recommendedName>
</protein>
<dbReference type="SUPFAM" id="SSF53335">
    <property type="entry name" value="S-adenosyl-L-methionine-dependent methyltransferases"/>
    <property type="match status" value="1"/>
</dbReference>
<dbReference type="InterPro" id="IPR050390">
    <property type="entry name" value="C5-Methyltransferase"/>
</dbReference>
<evidence type="ECO:0000313" key="7">
    <source>
        <dbReference type="EMBL" id="XBV21988.1"/>
    </source>
</evidence>
<dbReference type="AlphaFoldDB" id="A0AAU7T5P4"/>
<keyword evidence="2 6" id="KW-0489">Methyltransferase</keyword>
<dbReference type="Pfam" id="PF00145">
    <property type="entry name" value="DNA_methylase"/>
    <property type="match status" value="2"/>
</dbReference>
<dbReference type="GO" id="GO:0003886">
    <property type="term" value="F:DNA (cytosine-5-)-methyltransferase activity"/>
    <property type="evidence" value="ECO:0007669"/>
    <property type="project" value="UniProtKB-EC"/>
</dbReference>
<evidence type="ECO:0000256" key="4">
    <source>
        <dbReference type="ARBA" id="ARBA00022691"/>
    </source>
</evidence>
<dbReference type="PANTHER" id="PTHR10629:SF52">
    <property type="entry name" value="DNA (CYTOSINE-5)-METHYLTRANSFERASE 1"/>
    <property type="match status" value="1"/>
</dbReference>
<dbReference type="RefSeq" id="WP_350274838.1">
    <property type="nucleotide sequence ID" value="NZ_CP158165.1"/>
</dbReference>
<dbReference type="PRINTS" id="PR00105">
    <property type="entry name" value="C5METTRFRASE"/>
</dbReference>
<evidence type="ECO:0000256" key="5">
    <source>
        <dbReference type="ARBA" id="ARBA00022747"/>
    </source>
</evidence>
<evidence type="ECO:0000256" key="3">
    <source>
        <dbReference type="ARBA" id="ARBA00022679"/>
    </source>
</evidence>
<keyword evidence="4 6" id="KW-0949">S-adenosyl-L-methionine</keyword>
<proteinExistence type="inferred from homology"/>
<organism evidence="7">
    <name type="scientific">Kribbella sp. HUAS MG21</name>
    <dbReference type="NCBI Taxonomy" id="3160966"/>
    <lineage>
        <taxon>Bacteria</taxon>
        <taxon>Bacillati</taxon>
        <taxon>Actinomycetota</taxon>
        <taxon>Actinomycetes</taxon>
        <taxon>Propionibacteriales</taxon>
        <taxon>Kribbellaceae</taxon>
        <taxon>Kribbella</taxon>
    </lineage>
</organism>
<accession>A0AAU7T5P4</accession>
<dbReference type="REBASE" id="838896">
    <property type="entry name" value="M.KspMG21ORF25910P"/>
</dbReference>
<feature type="active site" evidence="6">
    <location>
        <position position="77"/>
    </location>
</feature>
<name>A0AAU7T5P4_9ACTN</name>
<keyword evidence="3 6" id="KW-0808">Transferase</keyword>